<evidence type="ECO:0000256" key="15">
    <source>
        <dbReference type="ARBA" id="ARBA00046863"/>
    </source>
</evidence>
<dbReference type="RefSeq" id="YP_009506297.1">
    <property type="nucleotide sequence ID" value="NC_038402.1"/>
</dbReference>
<keyword evidence="12" id="KW-1164">Virus endocytosis by host</keyword>
<dbReference type="GO" id="GO:0075732">
    <property type="term" value="P:viral penetration into host nucleus"/>
    <property type="evidence" value="ECO:0007669"/>
    <property type="project" value="UniProtKB-KW"/>
</dbReference>
<dbReference type="InterPro" id="IPR003383">
    <property type="entry name" value="Circovirus_capsid"/>
</dbReference>
<comment type="subcellular location">
    <subcellularLocation>
        <location evidence="1">Host nucleus</location>
    </subcellularLocation>
    <subcellularLocation>
        <location evidence="2">Virion</location>
    </subcellularLocation>
</comment>
<evidence type="ECO:0000256" key="12">
    <source>
        <dbReference type="ARBA" id="ARBA00022890"/>
    </source>
</evidence>
<dbReference type="Proteomes" id="UP000166529">
    <property type="component" value="Segment"/>
</dbReference>
<keyword evidence="14" id="KW-1160">Virus entry into host cell</keyword>
<sequence>MRRMRLRRYRPRRVVAPRRGIRKRRSFRRRRNRKYDVHNFRLKSGSYVVDLTPGVNGGARVVGEAVVLNQLPINFNGLTLLYSHIRITKAVYRFIPMYTQRTWPDPATNDTDLPEILSTQWYGPALDVDSNPSQSYNVLRSDFLTRNHQWNRPFKRVLYPKVNYFVTASTYVDNAAPNSNTACALKKMPWVRTSGSNAYDNLQCGVMYVGAIGGPAGAAVKYRVERTYYVQARKV</sequence>
<keyword evidence="5" id="KW-1163">Viral penetration into host nucleus</keyword>
<keyword evidence="17" id="KW-1185">Reference proteome</keyword>
<dbReference type="EMBL" id="KT732785">
    <property type="protein sequence ID" value="AMH87649.1"/>
    <property type="molecule type" value="Genomic_DNA"/>
</dbReference>
<evidence type="ECO:0000313" key="16">
    <source>
        <dbReference type="EMBL" id="AMH87649.1"/>
    </source>
</evidence>
<keyword evidence="4" id="KW-1140">T=1 icosahedral capsid protein</keyword>
<evidence type="ECO:0000256" key="7">
    <source>
        <dbReference type="ARBA" id="ARBA00022562"/>
    </source>
</evidence>
<evidence type="ECO:0000256" key="1">
    <source>
        <dbReference type="ARBA" id="ARBA00004147"/>
    </source>
</evidence>
<dbReference type="Pfam" id="PF02443">
    <property type="entry name" value="Circo_capsid"/>
    <property type="match status" value="1"/>
</dbReference>
<accession>A0A140CTJ2</accession>
<organism evidence="16 17">
    <name type="scientific">Pacific flying fox associated cyclovirus-1</name>
    <dbReference type="NCBI Taxonomy" id="1795983"/>
    <lineage>
        <taxon>Viruses</taxon>
        <taxon>Monodnaviria</taxon>
        <taxon>Shotokuvirae</taxon>
        <taxon>Cressdnaviricota</taxon>
        <taxon>Arfiviricetes</taxon>
        <taxon>Cirlivirales</taxon>
        <taxon>Circoviridae</taxon>
        <taxon>Cyclovirus</taxon>
        <taxon>Cyclovirus peka</taxon>
    </lineage>
</organism>
<evidence type="ECO:0000256" key="3">
    <source>
        <dbReference type="ARBA" id="ARBA00010301"/>
    </source>
</evidence>
<reference evidence="17" key="1">
    <citation type="journal article" date="2016" name="Infect. Genet. Evol.">
        <title>Cycloviruses, gemycircularviruses and other novel replication-associated protein encoding circular viruses in Pacific flying fox (Pteropus tonganus) faeces.</title>
        <authorList>
            <person name="Male M.F."/>
            <person name="Kraberger S."/>
            <person name="Stainton D."/>
            <person name="Kami V."/>
            <person name="Varsani A."/>
        </authorList>
    </citation>
    <scope>NUCLEOTIDE SEQUENCE [LARGE SCALE GENOMIC DNA]</scope>
</reference>
<name>A0A140CTJ2_9CIRC</name>
<keyword evidence="13" id="KW-0238">DNA-binding</keyword>
<keyword evidence="10" id="KW-1161">Viral attachment to host cell</keyword>
<dbReference type="GO" id="GO:0042025">
    <property type="term" value="C:host cell nucleus"/>
    <property type="evidence" value="ECO:0007669"/>
    <property type="project" value="UniProtKB-SubCell"/>
</dbReference>
<dbReference type="GO" id="GO:0019062">
    <property type="term" value="P:virion attachment to host cell"/>
    <property type="evidence" value="ECO:0007669"/>
    <property type="project" value="UniProtKB-KW"/>
</dbReference>
<comment type="similarity">
    <text evidence="3">Belongs to the circoviridae capsid protein family.</text>
</comment>
<dbReference type="GO" id="GO:0019069">
    <property type="term" value="P:viral capsid assembly"/>
    <property type="evidence" value="ECO:0007669"/>
    <property type="project" value="InterPro"/>
</dbReference>
<evidence type="ECO:0000256" key="5">
    <source>
        <dbReference type="ARBA" id="ARBA00022524"/>
    </source>
</evidence>
<dbReference type="GO" id="GO:0043657">
    <property type="term" value="C:host cell"/>
    <property type="evidence" value="ECO:0007669"/>
    <property type="project" value="GOC"/>
</dbReference>
<evidence type="ECO:0000256" key="6">
    <source>
        <dbReference type="ARBA" id="ARBA00022561"/>
    </source>
</evidence>
<evidence type="ECO:0000256" key="8">
    <source>
        <dbReference type="ARBA" id="ARBA00022581"/>
    </source>
</evidence>
<dbReference type="GeneID" id="37617129"/>
<dbReference type="GO" id="GO:0039615">
    <property type="term" value="C:T=1 icosahedral viral capsid"/>
    <property type="evidence" value="ECO:0007669"/>
    <property type="project" value="UniProtKB-KW"/>
</dbReference>
<proteinExistence type="inferred from homology"/>
<dbReference type="GO" id="GO:0075509">
    <property type="term" value="P:endocytosis involved in viral entry into host cell"/>
    <property type="evidence" value="ECO:0007669"/>
    <property type="project" value="UniProtKB-KW"/>
</dbReference>
<evidence type="ECO:0000256" key="2">
    <source>
        <dbReference type="ARBA" id="ARBA00004328"/>
    </source>
</evidence>
<evidence type="ECO:0000256" key="10">
    <source>
        <dbReference type="ARBA" id="ARBA00022804"/>
    </source>
</evidence>
<dbReference type="InterPro" id="IPR038652">
    <property type="entry name" value="Circovirus_capsid_sf"/>
</dbReference>
<evidence type="ECO:0000313" key="17">
    <source>
        <dbReference type="Proteomes" id="UP000166529"/>
    </source>
</evidence>
<comment type="subunit">
    <text evidence="15">Homomultimer. Assembles in the nucleus, presumably in an immature form, then migrates to the cytoplasm once assembled as mature virion. Interacts with Rep; this interaction relocates Rep into the nucleus.</text>
</comment>
<keyword evidence="9" id="KW-1162">Viral penetration into host cytoplasm</keyword>
<keyword evidence="6" id="KW-0167">Capsid protein</keyword>
<keyword evidence="11" id="KW-0946">Virion</keyword>
<keyword evidence="8" id="KW-0945">Host-virus interaction</keyword>
<evidence type="ECO:0000256" key="4">
    <source>
        <dbReference type="ARBA" id="ARBA00022431"/>
    </source>
</evidence>
<evidence type="ECO:0000256" key="13">
    <source>
        <dbReference type="ARBA" id="ARBA00023125"/>
    </source>
</evidence>
<dbReference type="KEGG" id="vg:37617129"/>
<protein>
    <submittedName>
        <fullName evidence="16">Capsid protein</fullName>
    </submittedName>
</protein>
<evidence type="ECO:0000256" key="14">
    <source>
        <dbReference type="ARBA" id="ARBA00023296"/>
    </source>
</evidence>
<dbReference type="GO" id="GO:0003677">
    <property type="term" value="F:DNA binding"/>
    <property type="evidence" value="ECO:0007669"/>
    <property type="project" value="UniProtKB-KW"/>
</dbReference>
<keyword evidence="7" id="KW-1048">Host nucleus</keyword>
<evidence type="ECO:0000256" key="9">
    <source>
        <dbReference type="ARBA" id="ARBA00022595"/>
    </source>
</evidence>
<dbReference type="OrthoDB" id="31146at10239"/>
<dbReference type="Gene3D" id="2.60.120.950">
    <property type="entry name" value="Circovirus capsid protein"/>
    <property type="match status" value="1"/>
</dbReference>
<evidence type="ECO:0000256" key="11">
    <source>
        <dbReference type="ARBA" id="ARBA00022844"/>
    </source>
</evidence>